<feature type="compositionally biased region" description="Low complexity" evidence="2">
    <location>
        <begin position="92"/>
        <end position="108"/>
    </location>
</feature>
<dbReference type="PANTHER" id="PTHR21450">
    <property type="entry name" value="PROTEIN ALTERED PHOSPHATE STARVATION RESPONSE 1"/>
    <property type="match status" value="1"/>
</dbReference>
<dbReference type="Proteomes" id="UP001630127">
    <property type="component" value="Unassembled WGS sequence"/>
</dbReference>
<dbReference type="InterPro" id="IPR006868">
    <property type="entry name" value="DUF630"/>
</dbReference>
<gene>
    <name evidence="5" type="ORF">ACH5RR_002502</name>
</gene>
<keyword evidence="1" id="KW-0175">Coiled coil</keyword>
<evidence type="ECO:0000313" key="5">
    <source>
        <dbReference type="EMBL" id="KAL3539136.1"/>
    </source>
</evidence>
<comment type="caution">
    <text evidence="5">The sequence shown here is derived from an EMBL/GenBank/DDBJ whole genome shotgun (WGS) entry which is preliminary data.</text>
</comment>
<feature type="domain" description="DUF632" evidence="3">
    <location>
        <begin position="434"/>
        <end position="747"/>
    </location>
</feature>
<dbReference type="Pfam" id="PF04783">
    <property type="entry name" value="DUF630"/>
    <property type="match status" value="1"/>
</dbReference>
<keyword evidence="6" id="KW-1185">Reference proteome</keyword>
<evidence type="ECO:0008006" key="7">
    <source>
        <dbReference type="Google" id="ProtNLM"/>
    </source>
</evidence>
<feature type="region of interest" description="Disordered" evidence="2">
    <location>
        <begin position="259"/>
        <end position="297"/>
    </location>
</feature>
<feature type="domain" description="DUF630" evidence="4">
    <location>
        <begin position="1"/>
        <end position="59"/>
    </location>
</feature>
<feature type="region of interest" description="Disordered" evidence="2">
    <location>
        <begin position="66"/>
        <end position="186"/>
    </location>
</feature>
<dbReference type="InterPro" id="IPR006867">
    <property type="entry name" value="DUF632"/>
</dbReference>
<feature type="region of interest" description="Disordered" evidence="2">
    <location>
        <begin position="316"/>
        <end position="335"/>
    </location>
</feature>
<proteinExistence type="predicted"/>
<evidence type="ECO:0000256" key="2">
    <source>
        <dbReference type="SAM" id="MobiDB-lite"/>
    </source>
</evidence>
<evidence type="ECO:0000313" key="6">
    <source>
        <dbReference type="Proteomes" id="UP001630127"/>
    </source>
</evidence>
<feature type="compositionally biased region" description="Basic and acidic residues" evidence="2">
    <location>
        <begin position="121"/>
        <end position="131"/>
    </location>
</feature>
<accession>A0ABD3B722</accession>
<name>A0ABD3B722_9GENT</name>
<sequence length="862" mass="96773">MGCTNSKLDDLPAVALCRDRCGFLDDAIRQRYLLSQSHVAYIHSLKTVGASLNRFFDQHLLSSNFSAQPDPPSPLLNLPPHRKGDPHPPQPSSASHPKSHSHSNSSPHLQFHSDDDDSDDEPHHFHHHDDSSASGSLHLDDHSDAPSSPLHQYGHSGYPDTDSFGFGLPGSYPPLSQPGGGGGGGTGTFVHRNFMRNQTTPSVSYQQRPMSPEIVRMGEASSSSSYYPYPYAQNNDQNPSFYPPYLNYPPSFPGSSPPQMMSYYGSSSSPGIGASSLASTSREPPPPPSPPRASPWEFLNPFDTFDKYYRPYTPSLDSREVREEEGIPDLEEEDHQQEVVKEVHGNQKFVEGSSSNGGGKVSHSKASLEDEEEGKGVNSEALYRARPSAGMESDAAEYEVHMVDKKVVDDEDRPGMRANVAGFKTRGMFKGDNEVIREIQVQFERASESGNELAKILEVGKLPYNRKHAKYQVSSKMLQAISPSLSVVTSQPSTSKSADNEKIDPAVLDAEGELNLRSKNLSSTLQKLYLWEKKLYEEVKVEEKMRILHERKCRKLKRLDERGAEAHKVDETRAMVRSLSTKIRIAIQVVDKISVKINRVRDEELWPQLHEFIQGLARMWKSMLECHHNQCLAIGEAKRLDAVASGKHFSEAHIEATSQLEREVISWTVRFACWIGAQKGYVRALNNWLRKCLLYVPEETPDGIAPFSPGRIGAPPVFVICNQWSLAFDRVSEKEVLDNMRDFATSVLHLWEQDKLEMRQMMTANKDSERKIKNLEREDQKLQKEIQALDKRMVTVSGDDNGLSLPGQVVYQSDTSKSRSLQVGLQRIFDAMERFTANSLKVYEELLQRVEEDLAREPEKVS</sequence>
<evidence type="ECO:0000256" key="1">
    <source>
        <dbReference type="SAM" id="Coils"/>
    </source>
</evidence>
<feature type="region of interest" description="Disordered" evidence="2">
    <location>
        <begin position="345"/>
        <end position="381"/>
    </location>
</feature>
<dbReference type="Pfam" id="PF04782">
    <property type="entry name" value="DUF632"/>
    <property type="match status" value="1"/>
</dbReference>
<protein>
    <recommendedName>
        <fullName evidence="7">Nitrate regulatory gene2 protein-like</fullName>
    </recommendedName>
</protein>
<feature type="coiled-coil region" evidence="1">
    <location>
        <begin position="758"/>
        <end position="792"/>
    </location>
</feature>
<feature type="compositionally biased region" description="Low complexity" evidence="2">
    <location>
        <begin position="259"/>
        <end position="282"/>
    </location>
</feature>
<reference evidence="5 6" key="1">
    <citation type="submission" date="2024-11" db="EMBL/GenBank/DDBJ databases">
        <title>A near-complete genome assembly of Cinchona calisaya.</title>
        <authorList>
            <person name="Lian D.C."/>
            <person name="Zhao X.W."/>
            <person name="Wei L."/>
        </authorList>
    </citation>
    <scope>NUCLEOTIDE SEQUENCE [LARGE SCALE GENOMIC DNA]</scope>
    <source>
        <tissue evidence="5">Nenye</tissue>
    </source>
</reference>
<dbReference type="EMBL" id="JBJUIK010000001">
    <property type="protein sequence ID" value="KAL3539136.1"/>
    <property type="molecule type" value="Genomic_DNA"/>
</dbReference>
<dbReference type="PANTHER" id="PTHR21450:SF41">
    <property type="entry name" value="RNA POLYMERASE SUBUNIT BETA, PUTATIVE (DUF630 AND DUF632)-RELATED"/>
    <property type="match status" value="1"/>
</dbReference>
<evidence type="ECO:0000259" key="4">
    <source>
        <dbReference type="Pfam" id="PF04783"/>
    </source>
</evidence>
<feature type="compositionally biased region" description="Acidic residues" evidence="2">
    <location>
        <begin position="326"/>
        <end position="335"/>
    </location>
</feature>
<organism evidence="5 6">
    <name type="scientific">Cinchona calisaya</name>
    <dbReference type="NCBI Taxonomy" id="153742"/>
    <lineage>
        <taxon>Eukaryota</taxon>
        <taxon>Viridiplantae</taxon>
        <taxon>Streptophyta</taxon>
        <taxon>Embryophyta</taxon>
        <taxon>Tracheophyta</taxon>
        <taxon>Spermatophyta</taxon>
        <taxon>Magnoliopsida</taxon>
        <taxon>eudicotyledons</taxon>
        <taxon>Gunneridae</taxon>
        <taxon>Pentapetalae</taxon>
        <taxon>asterids</taxon>
        <taxon>lamiids</taxon>
        <taxon>Gentianales</taxon>
        <taxon>Rubiaceae</taxon>
        <taxon>Cinchonoideae</taxon>
        <taxon>Cinchoneae</taxon>
        <taxon>Cinchona</taxon>
    </lineage>
</organism>
<evidence type="ECO:0000259" key="3">
    <source>
        <dbReference type="Pfam" id="PF04782"/>
    </source>
</evidence>
<feature type="compositionally biased region" description="Pro residues" evidence="2">
    <location>
        <begin position="283"/>
        <end position="293"/>
    </location>
</feature>
<dbReference type="AlphaFoldDB" id="A0ABD3B722"/>